<proteinExistence type="predicted"/>
<sequence length="93" mass="10496">MLKVAQETHKPWHETLPITLLSGYSFPQQLTMQYDTLSAYVIELTKKLANIHSQVFLSSLPDPDSVSGTHSLKPGEWVVVKKVCKENTTRSQI</sequence>
<evidence type="ECO:0000313" key="1">
    <source>
        <dbReference type="EMBL" id="CAJ0946975.1"/>
    </source>
</evidence>
<name>A0ABN9LP62_9NEOB</name>
<organism evidence="1 2">
    <name type="scientific">Ranitomeya imitator</name>
    <name type="common">mimic poison frog</name>
    <dbReference type="NCBI Taxonomy" id="111125"/>
    <lineage>
        <taxon>Eukaryota</taxon>
        <taxon>Metazoa</taxon>
        <taxon>Chordata</taxon>
        <taxon>Craniata</taxon>
        <taxon>Vertebrata</taxon>
        <taxon>Euteleostomi</taxon>
        <taxon>Amphibia</taxon>
        <taxon>Batrachia</taxon>
        <taxon>Anura</taxon>
        <taxon>Neobatrachia</taxon>
        <taxon>Hyloidea</taxon>
        <taxon>Dendrobatidae</taxon>
        <taxon>Dendrobatinae</taxon>
        <taxon>Ranitomeya</taxon>
    </lineage>
</organism>
<dbReference type="Proteomes" id="UP001176940">
    <property type="component" value="Unassembled WGS sequence"/>
</dbReference>
<gene>
    <name evidence="1" type="ORF">RIMI_LOCUS11534849</name>
</gene>
<keyword evidence="2" id="KW-1185">Reference proteome</keyword>
<reference evidence="1" key="1">
    <citation type="submission" date="2023-07" db="EMBL/GenBank/DDBJ databases">
        <authorList>
            <person name="Stuckert A."/>
        </authorList>
    </citation>
    <scope>NUCLEOTIDE SEQUENCE</scope>
</reference>
<evidence type="ECO:0000313" key="2">
    <source>
        <dbReference type="Proteomes" id="UP001176940"/>
    </source>
</evidence>
<accession>A0ABN9LP62</accession>
<comment type="caution">
    <text evidence="1">The sequence shown here is derived from an EMBL/GenBank/DDBJ whole genome shotgun (WGS) entry which is preliminary data.</text>
</comment>
<dbReference type="EMBL" id="CAUEEQ010026231">
    <property type="protein sequence ID" value="CAJ0946975.1"/>
    <property type="molecule type" value="Genomic_DNA"/>
</dbReference>
<protein>
    <submittedName>
        <fullName evidence="1">Uncharacterized protein</fullName>
    </submittedName>
</protein>